<comment type="caution">
    <text evidence="4">The sequence shown here is derived from an EMBL/GenBank/DDBJ whole genome shotgun (WGS) entry which is preliminary data.</text>
</comment>
<evidence type="ECO:0000313" key="4">
    <source>
        <dbReference type="EMBL" id="RAK65376.1"/>
    </source>
</evidence>
<evidence type="ECO:0000256" key="2">
    <source>
        <dbReference type="PROSITE-ProRule" id="PRU00703"/>
    </source>
</evidence>
<keyword evidence="1 2" id="KW-0129">CBS domain</keyword>
<dbReference type="InterPro" id="IPR000644">
    <property type="entry name" value="CBS_dom"/>
</dbReference>
<dbReference type="PROSITE" id="PS51371">
    <property type="entry name" value="CBS"/>
    <property type="match status" value="2"/>
</dbReference>
<dbReference type="RefSeq" id="WP_111275972.1">
    <property type="nucleotide sequence ID" value="NZ_QFYS01000004.1"/>
</dbReference>
<dbReference type="OrthoDB" id="9802114at2"/>
<dbReference type="SMART" id="SM00116">
    <property type="entry name" value="CBS"/>
    <property type="match status" value="2"/>
</dbReference>
<dbReference type="Gene3D" id="3.10.580.10">
    <property type="entry name" value="CBS-domain"/>
    <property type="match status" value="1"/>
</dbReference>
<dbReference type="Pfam" id="PF00571">
    <property type="entry name" value="CBS"/>
    <property type="match status" value="2"/>
</dbReference>
<accession>A0A328BHE0</accession>
<dbReference type="EMBL" id="QFYS01000004">
    <property type="protein sequence ID" value="RAK65376.1"/>
    <property type="molecule type" value="Genomic_DNA"/>
</dbReference>
<dbReference type="SUPFAM" id="SSF54631">
    <property type="entry name" value="CBS-domain pair"/>
    <property type="match status" value="1"/>
</dbReference>
<name>A0A328BHE0_9CAUL</name>
<reference evidence="4 5" key="1">
    <citation type="submission" date="2018-05" db="EMBL/GenBank/DDBJ databases">
        <authorList>
            <person name="Lanie J.A."/>
            <person name="Ng W.-L."/>
            <person name="Kazmierczak K.M."/>
            <person name="Andrzejewski T.M."/>
            <person name="Davidsen T.M."/>
            <person name="Wayne K.J."/>
            <person name="Tettelin H."/>
            <person name="Glass J.I."/>
            <person name="Rusch D."/>
            <person name="Podicherti R."/>
            <person name="Tsui H.-C.T."/>
            <person name="Winkler M.E."/>
        </authorList>
    </citation>
    <scope>NUCLEOTIDE SEQUENCE [LARGE SCALE GENOMIC DNA]</scope>
    <source>
        <strain evidence="4 5">BUT-10</strain>
    </source>
</reference>
<protein>
    <submittedName>
        <fullName evidence="4">CBS domain-containing protein</fullName>
    </submittedName>
</protein>
<dbReference type="PANTHER" id="PTHR43080:SF2">
    <property type="entry name" value="CBS DOMAIN-CONTAINING PROTEIN"/>
    <property type="match status" value="1"/>
</dbReference>
<keyword evidence="5" id="KW-1185">Reference proteome</keyword>
<dbReference type="AlphaFoldDB" id="A0A328BHE0"/>
<feature type="domain" description="CBS" evidence="3">
    <location>
        <begin position="7"/>
        <end position="64"/>
    </location>
</feature>
<dbReference type="InterPro" id="IPR051257">
    <property type="entry name" value="Diverse_CBS-Domain"/>
</dbReference>
<proteinExistence type="predicted"/>
<gene>
    <name evidence="4" type="ORF">DJ019_10405</name>
</gene>
<evidence type="ECO:0000313" key="5">
    <source>
        <dbReference type="Proteomes" id="UP000249524"/>
    </source>
</evidence>
<dbReference type="InterPro" id="IPR046342">
    <property type="entry name" value="CBS_dom_sf"/>
</dbReference>
<sequence>MNVRDCMSSDVRTIAPDATVQDAARLMKALDAGAIPVGENDRLVGMITDRDIAIRCIADGRGPSTTVREAMTTADLQFIFEDDDLQEASARMSDHKVRRLPVLNREKRLVGIISLGDISLGDMSVSGAALCHVSEPGGPHTQH</sequence>
<evidence type="ECO:0000256" key="1">
    <source>
        <dbReference type="ARBA" id="ARBA00023122"/>
    </source>
</evidence>
<feature type="domain" description="CBS" evidence="3">
    <location>
        <begin position="71"/>
        <end position="130"/>
    </location>
</feature>
<dbReference type="CDD" id="cd04622">
    <property type="entry name" value="CBS_pair_HRP1_like"/>
    <property type="match status" value="1"/>
</dbReference>
<dbReference type="PANTHER" id="PTHR43080">
    <property type="entry name" value="CBS DOMAIN-CONTAINING PROTEIN CBSX3, MITOCHONDRIAL"/>
    <property type="match status" value="1"/>
</dbReference>
<organism evidence="4 5">
    <name type="scientific">Phenylobacterium kunshanense</name>
    <dbReference type="NCBI Taxonomy" id="1445034"/>
    <lineage>
        <taxon>Bacteria</taxon>
        <taxon>Pseudomonadati</taxon>
        <taxon>Pseudomonadota</taxon>
        <taxon>Alphaproteobacteria</taxon>
        <taxon>Caulobacterales</taxon>
        <taxon>Caulobacteraceae</taxon>
        <taxon>Phenylobacterium</taxon>
    </lineage>
</organism>
<dbReference type="Proteomes" id="UP000249524">
    <property type="component" value="Unassembled WGS sequence"/>
</dbReference>
<evidence type="ECO:0000259" key="3">
    <source>
        <dbReference type="PROSITE" id="PS51371"/>
    </source>
</evidence>